<dbReference type="GO" id="GO:0016757">
    <property type="term" value="F:glycosyltransferase activity"/>
    <property type="evidence" value="ECO:0007669"/>
    <property type="project" value="InterPro"/>
</dbReference>
<dbReference type="InterPro" id="IPR001296">
    <property type="entry name" value="Glyco_trans_1"/>
</dbReference>
<comment type="caution">
    <text evidence="3">The sequence shown here is derived from an EMBL/GenBank/DDBJ whole genome shotgun (WGS) entry which is preliminary data.</text>
</comment>
<accession>A0A9X5BEF9</accession>
<proteinExistence type="predicted"/>
<dbReference type="PANTHER" id="PTHR45947">
    <property type="entry name" value="SULFOQUINOVOSYL TRANSFERASE SQD2"/>
    <property type="match status" value="1"/>
</dbReference>
<dbReference type="PANTHER" id="PTHR45947:SF3">
    <property type="entry name" value="SULFOQUINOVOSYL TRANSFERASE SQD2"/>
    <property type="match status" value="1"/>
</dbReference>
<dbReference type="SUPFAM" id="SSF53756">
    <property type="entry name" value="UDP-Glycosyltransferase/glycogen phosphorylase"/>
    <property type="match status" value="1"/>
</dbReference>
<dbReference type="Pfam" id="PF00534">
    <property type="entry name" value="Glycos_transf_1"/>
    <property type="match status" value="1"/>
</dbReference>
<dbReference type="InterPro" id="IPR050194">
    <property type="entry name" value="Glycosyltransferase_grp1"/>
</dbReference>
<gene>
    <name evidence="3" type="ORF">D5281_07025</name>
</gene>
<dbReference type="InterPro" id="IPR028098">
    <property type="entry name" value="Glyco_trans_4-like_N"/>
</dbReference>
<protein>
    <submittedName>
        <fullName evidence="3">Glycosyltransferase family 4 protein</fullName>
    </submittedName>
</protein>
<organism evidence="3 4">
    <name type="scientific">Parablautia muri</name>
    <dbReference type="NCBI Taxonomy" id="2320879"/>
    <lineage>
        <taxon>Bacteria</taxon>
        <taxon>Bacillati</taxon>
        <taxon>Bacillota</taxon>
        <taxon>Clostridia</taxon>
        <taxon>Lachnospirales</taxon>
        <taxon>Lachnospiraceae</taxon>
        <taxon>Parablautia</taxon>
    </lineage>
</organism>
<feature type="domain" description="Glycosyltransferase subfamily 4-like N-terminal" evidence="2">
    <location>
        <begin position="30"/>
        <end position="189"/>
    </location>
</feature>
<evidence type="ECO:0000259" key="1">
    <source>
        <dbReference type="Pfam" id="PF00534"/>
    </source>
</evidence>
<evidence type="ECO:0000259" key="2">
    <source>
        <dbReference type="Pfam" id="PF13439"/>
    </source>
</evidence>
<feature type="domain" description="Glycosyl transferase family 1" evidence="1">
    <location>
        <begin position="203"/>
        <end position="357"/>
    </location>
</feature>
<dbReference type="Proteomes" id="UP001154420">
    <property type="component" value="Unassembled WGS sequence"/>
</dbReference>
<sequence>MSINFRWRREHGVNMKIAMMTNNYKPFIAGVPVSIERLTKSLRALGHEVVVFAPSYEEQEEEEDVVRYRALLQGVVCGFSVPDSLDLKIERSFREGNFDVIHVHHPMLIGRTARYLSWKYHVPLVFTYHTRYEQYLHYVGLSGLKRIMPAYVRSYGRRCDMVFAPTPMMKEYLEQIRLEAPVKVVPTGLQEDSFYPDGHRAWEIRQQLAGDKKYLFCTVARLAKEKNLEFLLESMRLFKEACGSSFRLAFIGDGPEKRNLEKRAAALGLLEEIIFLGKIPNEDVKNYCHASDLFLFSSLSETQGIVLLESMAAGTPVLALRGSGTTDVVVNGQNGYMTEAFEAEFAGKLMDILEKKEIDFLRQGAVRTAAHYSSARIARAAVAAYTEAIYGRALKERRRFGGRSRNMVYSG</sequence>
<evidence type="ECO:0000313" key="3">
    <source>
        <dbReference type="EMBL" id="NBJ92355.1"/>
    </source>
</evidence>
<evidence type="ECO:0000313" key="4">
    <source>
        <dbReference type="Proteomes" id="UP001154420"/>
    </source>
</evidence>
<dbReference type="Gene3D" id="3.40.50.2000">
    <property type="entry name" value="Glycogen Phosphorylase B"/>
    <property type="match status" value="2"/>
</dbReference>
<dbReference type="AlphaFoldDB" id="A0A9X5BEF9"/>
<dbReference type="EMBL" id="QZDT01000007">
    <property type="protein sequence ID" value="NBJ92355.1"/>
    <property type="molecule type" value="Genomic_DNA"/>
</dbReference>
<name>A0A9X5BEF9_9FIRM</name>
<dbReference type="Pfam" id="PF13439">
    <property type="entry name" value="Glyco_transf_4"/>
    <property type="match status" value="1"/>
</dbReference>
<keyword evidence="4" id="KW-1185">Reference proteome</keyword>
<reference evidence="3" key="1">
    <citation type="submission" date="2018-09" db="EMBL/GenBank/DDBJ databases">
        <title>Murine metabolic-syndrome-specific gut microbial biobank.</title>
        <authorList>
            <person name="Liu C."/>
        </authorList>
    </citation>
    <scope>NUCLEOTIDE SEQUENCE</scope>
    <source>
        <strain evidence="3">D42-62</strain>
    </source>
</reference>